<dbReference type="Pfam" id="PF01636">
    <property type="entry name" value="APH"/>
    <property type="match status" value="1"/>
</dbReference>
<reference evidence="2" key="1">
    <citation type="journal article" date="2014" name="Int. J. Syst. Evol. Microbiol.">
        <title>Complete genome of a new Firmicutes species belonging to the dominant human colonic microbiota ('Ruminococcus bicirculans') reveals two chromosomes and a selective capacity to utilize plant glucans.</title>
        <authorList>
            <consortium name="NISC Comparative Sequencing Program"/>
            <person name="Wegmann U."/>
            <person name="Louis P."/>
            <person name="Goesmann A."/>
            <person name="Henrissat B."/>
            <person name="Duncan S.H."/>
            <person name="Flint H.J."/>
        </authorList>
    </citation>
    <scope>NUCLEOTIDE SEQUENCE</scope>
    <source>
        <strain evidence="2">JCM 17590</strain>
    </source>
</reference>
<dbReference type="SUPFAM" id="SSF56112">
    <property type="entry name" value="Protein kinase-like (PK-like)"/>
    <property type="match status" value="1"/>
</dbReference>
<dbReference type="Gene3D" id="3.90.1200.10">
    <property type="match status" value="1"/>
</dbReference>
<comment type="caution">
    <text evidence="2">The sequence shown here is derived from an EMBL/GenBank/DDBJ whole genome shotgun (WGS) entry which is preliminary data.</text>
</comment>
<sequence>MSSSPNDPGNAPASDLEIVVAHQARATLRVGDVFLKIDSEQGNIDAEVEAIELAPVPTPTILWQKPNVLALARVPGTALGRLGEPSPAPASAWAAVGAVVRRLHEAPMPARQGASLVDVAARLDGECEALTRTDLLSPEVLARGGEIARGALRSSRPVFMHGDLQLDHVFVDGDQVTGIIDWSAAGRGDALFDLATLTIGHEEHLDDVLAGYGGGVDRDRVRAWWAVRSLLGIRWLAEHGFDPAAPGAEIDVLKSLA</sequence>
<dbReference type="RefSeq" id="WP_344791534.1">
    <property type="nucleotide sequence ID" value="NZ_BAABBV010000001.1"/>
</dbReference>
<protein>
    <submittedName>
        <fullName evidence="2">Phosphotransferase</fullName>
    </submittedName>
</protein>
<accession>A0ABP7ZKD1</accession>
<evidence type="ECO:0000313" key="3">
    <source>
        <dbReference type="Proteomes" id="UP001415169"/>
    </source>
</evidence>
<evidence type="ECO:0000259" key="1">
    <source>
        <dbReference type="Pfam" id="PF01636"/>
    </source>
</evidence>
<dbReference type="PANTHER" id="PTHR21310">
    <property type="entry name" value="AMINOGLYCOSIDE PHOSPHOTRANSFERASE-RELATED-RELATED"/>
    <property type="match status" value="1"/>
</dbReference>
<keyword evidence="3" id="KW-1185">Reference proteome</keyword>
<dbReference type="Proteomes" id="UP001415169">
    <property type="component" value="Unassembled WGS sequence"/>
</dbReference>
<dbReference type="PANTHER" id="PTHR21310:SF40">
    <property type="entry name" value="AMINOGLYCOSIDE PHOSPHOTRANSFERASE DOMAIN-CONTAINING PROTEIN-RELATED"/>
    <property type="match status" value="1"/>
</dbReference>
<dbReference type="InterPro" id="IPR002575">
    <property type="entry name" value="Aminoglycoside_PTrfase"/>
</dbReference>
<dbReference type="InterPro" id="IPR011009">
    <property type="entry name" value="Kinase-like_dom_sf"/>
</dbReference>
<name>A0ABP7ZKD1_9MICO</name>
<reference evidence="2" key="2">
    <citation type="submission" date="2023-12" db="EMBL/GenBank/DDBJ databases">
        <authorList>
            <person name="Sun Q."/>
            <person name="Inoue M."/>
        </authorList>
    </citation>
    <scope>NUCLEOTIDE SEQUENCE</scope>
    <source>
        <strain evidence="2">JCM 17590</strain>
    </source>
</reference>
<gene>
    <name evidence="2" type="ORF">GCM10022286_19060</name>
</gene>
<evidence type="ECO:0000313" key="2">
    <source>
        <dbReference type="EMBL" id="GAA4161453.1"/>
    </source>
</evidence>
<proteinExistence type="predicted"/>
<feature type="domain" description="Aminoglycoside phosphotransferase" evidence="1">
    <location>
        <begin position="54"/>
        <end position="224"/>
    </location>
</feature>
<dbReference type="EMBL" id="BAABBV010000001">
    <property type="protein sequence ID" value="GAA4161453.1"/>
    <property type="molecule type" value="Genomic_DNA"/>
</dbReference>
<organism evidence="2 3">
    <name type="scientific">Gryllotalpicola daejeonensis</name>
    <dbReference type="NCBI Taxonomy" id="993087"/>
    <lineage>
        <taxon>Bacteria</taxon>
        <taxon>Bacillati</taxon>
        <taxon>Actinomycetota</taxon>
        <taxon>Actinomycetes</taxon>
        <taxon>Micrococcales</taxon>
        <taxon>Microbacteriaceae</taxon>
        <taxon>Gryllotalpicola</taxon>
    </lineage>
</organism>
<dbReference type="InterPro" id="IPR051678">
    <property type="entry name" value="AGP_Transferase"/>
</dbReference>